<comment type="subunit">
    <text evidence="1">Homohexamer; trimer of dimers.</text>
</comment>
<dbReference type="InterPro" id="IPR010720">
    <property type="entry name" value="Alpha-L-AF_C"/>
</dbReference>
<protein>
    <recommendedName>
        <fullName evidence="2">Alpha-L-arabinofuranosidase C-terminal domain-containing protein</fullName>
    </recommendedName>
</protein>
<dbReference type="Pfam" id="PF06964">
    <property type="entry name" value="Alpha-L-AF_C"/>
    <property type="match status" value="1"/>
</dbReference>
<dbReference type="Gene3D" id="2.60.40.1180">
    <property type="entry name" value="Golgi alpha-mannosidase II"/>
    <property type="match status" value="1"/>
</dbReference>
<dbReference type="InterPro" id="IPR013780">
    <property type="entry name" value="Glyco_hydro_b"/>
</dbReference>
<dbReference type="PANTHER" id="PTHR43576:SF2">
    <property type="entry name" value="INTRACELLULAR EXO-ALPHA-L-ARABINOFURANOSIDASE 2"/>
    <property type="match status" value="1"/>
</dbReference>
<proteinExistence type="predicted"/>
<dbReference type="SMART" id="SM00813">
    <property type="entry name" value="Alpha-L-AF_C"/>
    <property type="match status" value="1"/>
</dbReference>
<reference evidence="3 4" key="1">
    <citation type="submission" date="2021-01" db="EMBL/GenBank/DDBJ databases">
        <title>Actinoplanes sp. nov. LDG1-01 isolated from lichen.</title>
        <authorList>
            <person name="Saeng-In P."/>
            <person name="Phongsopitanun W."/>
            <person name="Kanchanasin P."/>
            <person name="Yuki M."/>
            <person name="Kudo T."/>
            <person name="Ohkuma M."/>
            <person name="Tanasupawat S."/>
        </authorList>
    </citation>
    <scope>NUCLEOTIDE SEQUENCE [LARGE SCALE GENOMIC DNA]</scope>
    <source>
        <strain evidence="3 4">LDG1-01</strain>
    </source>
</reference>
<evidence type="ECO:0000259" key="2">
    <source>
        <dbReference type="SMART" id="SM00813"/>
    </source>
</evidence>
<keyword evidence="4" id="KW-1185">Reference proteome</keyword>
<accession>A0ABS1W0T7</accession>
<evidence type="ECO:0000256" key="1">
    <source>
        <dbReference type="ARBA" id="ARBA00011165"/>
    </source>
</evidence>
<sequence>MLTPTYHVFRMNQGHQDATSLRIDVRTAPPSRPVGDATLTTVSMSASRRDGRLLLSLSNLDAAAPVEVRIDVRGGALESFEALILTSEALQDHNTPQSPSAVAPRLYEGVSVAGGALRVELPAHSFVTVSGAL</sequence>
<feature type="domain" description="Alpha-L-arabinofuranosidase C-terminal" evidence="2">
    <location>
        <begin position="1"/>
        <end position="125"/>
    </location>
</feature>
<gene>
    <name evidence="3" type="ORF">JKJ07_38350</name>
</gene>
<evidence type="ECO:0000313" key="3">
    <source>
        <dbReference type="EMBL" id="MBL7260178.1"/>
    </source>
</evidence>
<dbReference type="EMBL" id="JAENHO010000013">
    <property type="protein sequence ID" value="MBL7260178.1"/>
    <property type="molecule type" value="Genomic_DNA"/>
</dbReference>
<evidence type="ECO:0000313" key="4">
    <source>
        <dbReference type="Proteomes" id="UP000598996"/>
    </source>
</evidence>
<organism evidence="3 4">
    <name type="scientific">Paractinoplanes lichenicola</name>
    <dbReference type="NCBI Taxonomy" id="2802976"/>
    <lineage>
        <taxon>Bacteria</taxon>
        <taxon>Bacillati</taxon>
        <taxon>Actinomycetota</taxon>
        <taxon>Actinomycetes</taxon>
        <taxon>Micromonosporales</taxon>
        <taxon>Micromonosporaceae</taxon>
        <taxon>Paractinoplanes</taxon>
    </lineage>
</organism>
<name>A0ABS1W0T7_9ACTN</name>
<dbReference type="SUPFAM" id="SSF51011">
    <property type="entry name" value="Glycosyl hydrolase domain"/>
    <property type="match status" value="1"/>
</dbReference>
<dbReference type="Proteomes" id="UP000598996">
    <property type="component" value="Unassembled WGS sequence"/>
</dbReference>
<comment type="caution">
    <text evidence="3">The sequence shown here is derived from an EMBL/GenBank/DDBJ whole genome shotgun (WGS) entry which is preliminary data.</text>
</comment>
<dbReference type="PANTHER" id="PTHR43576">
    <property type="entry name" value="ALPHA-L-ARABINOFURANOSIDASE C-RELATED"/>
    <property type="match status" value="1"/>
</dbReference>